<accession>A0A1J5T3H4</accession>
<dbReference type="AlphaFoldDB" id="A0A1J5T3H4"/>
<dbReference type="PANTHER" id="PTHR47506">
    <property type="entry name" value="TRANSCRIPTIONAL REGULATORY PROTEIN"/>
    <property type="match status" value="1"/>
</dbReference>
<dbReference type="InterPro" id="IPR023772">
    <property type="entry name" value="DNA-bd_HTH_TetR-type_CS"/>
</dbReference>
<reference evidence="5" key="1">
    <citation type="submission" date="2016-10" db="EMBL/GenBank/DDBJ databases">
        <title>Sequence of Gallionella enrichment culture.</title>
        <authorList>
            <person name="Poehlein A."/>
            <person name="Muehling M."/>
            <person name="Daniel R."/>
        </authorList>
    </citation>
    <scope>NUCLEOTIDE SEQUENCE</scope>
</reference>
<organism evidence="5">
    <name type="scientific">mine drainage metagenome</name>
    <dbReference type="NCBI Taxonomy" id="410659"/>
    <lineage>
        <taxon>unclassified sequences</taxon>
        <taxon>metagenomes</taxon>
        <taxon>ecological metagenomes</taxon>
    </lineage>
</organism>
<dbReference type="InterPro" id="IPR011075">
    <property type="entry name" value="TetR_C"/>
</dbReference>
<comment type="caution">
    <text evidence="5">The sequence shown here is derived from an EMBL/GenBank/DDBJ whole genome shotgun (WGS) entry which is preliminary data.</text>
</comment>
<dbReference type="PROSITE" id="PS50977">
    <property type="entry name" value="HTH_TETR_2"/>
    <property type="match status" value="1"/>
</dbReference>
<proteinExistence type="predicted"/>
<name>A0A1J5T3H4_9ZZZZ</name>
<evidence type="ECO:0000256" key="1">
    <source>
        <dbReference type="ARBA" id="ARBA00023015"/>
    </source>
</evidence>
<protein>
    <submittedName>
        <fullName evidence="5">HTH-type transcriptional regulator BetI</fullName>
    </submittedName>
</protein>
<evidence type="ECO:0000256" key="2">
    <source>
        <dbReference type="ARBA" id="ARBA00023125"/>
    </source>
</evidence>
<dbReference type="PANTHER" id="PTHR47506:SF7">
    <property type="entry name" value="TRANSCRIPTIONAL REGULATORY PROTEIN"/>
    <property type="match status" value="1"/>
</dbReference>
<dbReference type="PROSITE" id="PS01081">
    <property type="entry name" value="HTH_TETR_1"/>
    <property type="match status" value="1"/>
</dbReference>
<keyword evidence="3" id="KW-0804">Transcription</keyword>
<evidence type="ECO:0000259" key="4">
    <source>
        <dbReference type="PROSITE" id="PS50977"/>
    </source>
</evidence>
<dbReference type="Pfam" id="PF00440">
    <property type="entry name" value="TetR_N"/>
    <property type="match status" value="1"/>
</dbReference>
<dbReference type="SUPFAM" id="SSF46689">
    <property type="entry name" value="Homeodomain-like"/>
    <property type="match status" value="1"/>
</dbReference>
<dbReference type="Pfam" id="PF16925">
    <property type="entry name" value="TetR_C_13"/>
    <property type="match status" value="1"/>
</dbReference>
<dbReference type="SUPFAM" id="SSF48498">
    <property type="entry name" value="Tetracyclin repressor-like, C-terminal domain"/>
    <property type="match status" value="1"/>
</dbReference>
<keyword evidence="1" id="KW-0805">Transcription regulation</keyword>
<dbReference type="Gene3D" id="1.10.357.10">
    <property type="entry name" value="Tetracycline Repressor, domain 2"/>
    <property type="match status" value="1"/>
</dbReference>
<feature type="domain" description="HTH tetR-type" evidence="4">
    <location>
        <begin position="9"/>
        <end position="69"/>
    </location>
</feature>
<dbReference type="Gene3D" id="1.10.10.60">
    <property type="entry name" value="Homeodomain-like"/>
    <property type="match status" value="1"/>
</dbReference>
<sequence length="197" mass="21735">MRYDAEHRQQTREKVVRKAAEVVREFGPDKISVAELMAKVGLTHGGFYAHFKSKDDLVREAISHIFNERNEALRNALEDAGPSEGLSAYIDMYLSTLHRNRRDKGCPMAALIGDLARMPVAVRKRFDADIQVQTDLIAGALKEMKQPQPDALAASVLAEMVGAIAIARAVSDDETSERILDAARTNIKARIGLAAHK</sequence>
<evidence type="ECO:0000256" key="3">
    <source>
        <dbReference type="ARBA" id="ARBA00023163"/>
    </source>
</evidence>
<dbReference type="InterPro" id="IPR036271">
    <property type="entry name" value="Tet_transcr_reg_TetR-rel_C_sf"/>
</dbReference>
<dbReference type="InterPro" id="IPR009057">
    <property type="entry name" value="Homeodomain-like_sf"/>
</dbReference>
<dbReference type="InterPro" id="IPR001647">
    <property type="entry name" value="HTH_TetR"/>
</dbReference>
<evidence type="ECO:0000313" key="5">
    <source>
        <dbReference type="EMBL" id="OIR15449.1"/>
    </source>
</evidence>
<gene>
    <name evidence="5" type="primary">betI_1</name>
    <name evidence="5" type="ORF">GALL_37710</name>
</gene>
<dbReference type="GO" id="GO:0003677">
    <property type="term" value="F:DNA binding"/>
    <property type="evidence" value="ECO:0007669"/>
    <property type="project" value="UniProtKB-KW"/>
</dbReference>
<dbReference type="EMBL" id="MLJW01000009">
    <property type="protein sequence ID" value="OIR15449.1"/>
    <property type="molecule type" value="Genomic_DNA"/>
</dbReference>
<keyword evidence="2" id="KW-0238">DNA-binding</keyword>